<dbReference type="InterPro" id="IPR005190">
    <property type="entry name" value="GlnE_rpt_dom"/>
</dbReference>
<dbReference type="GO" id="GO:0000820">
    <property type="term" value="P:regulation of glutamine family amino acid metabolic process"/>
    <property type="evidence" value="ECO:0007669"/>
    <property type="project" value="TreeGrafter"/>
</dbReference>
<dbReference type="CDD" id="cd05401">
    <property type="entry name" value="NT_GlnE_GlnD_like"/>
    <property type="match status" value="2"/>
</dbReference>
<dbReference type="Gene3D" id="1.20.120.1510">
    <property type="match status" value="1"/>
</dbReference>
<dbReference type="RefSeq" id="WP_126719740.1">
    <property type="nucleotide sequence ID" value="NZ_RWJF01000001.1"/>
</dbReference>
<protein>
    <submittedName>
        <fullName evidence="9">Bifunctional [glutamine synthetase] adenylyltransferase/[glutamine synthetase]-adenylyl-L-tyrosine phosphorylase</fullName>
        <ecNumber evidence="9">2.7.7.89</ecNumber>
    </submittedName>
</protein>
<dbReference type="Pfam" id="PF03710">
    <property type="entry name" value="GlnE"/>
    <property type="match status" value="2"/>
</dbReference>
<keyword evidence="4" id="KW-0067">ATP-binding</keyword>
<keyword evidence="1 9" id="KW-0808">Transferase</keyword>
<dbReference type="SUPFAM" id="SSF81301">
    <property type="entry name" value="Nucleotidyltransferase"/>
    <property type="match status" value="2"/>
</dbReference>
<evidence type="ECO:0000256" key="5">
    <source>
        <dbReference type="ARBA" id="ARBA00022842"/>
    </source>
</evidence>
<evidence type="ECO:0000259" key="7">
    <source>
        <dbReference type="Pfam" id="PF03710"/>
    </source>
</evidence>
<dbReference type="EC" id="2.7.7.89" evidence="9"/>
<dbReference type="GO" id="GO:0005829">
    <property type="term" value="C:cytosol"/>
    <property type="evidence" value="ECO:0007669"/>
    <property type="project" value="TreeGrafter"/>
</dbReference>
<dbReference type="AlphaFoldDB" id="A0A3S0ENU1"/>
<sequence>MAATLDRIAALERARRHSPFLREALNALPAVKDTFCSEGATAALALARSEPDLPVGISLRRQRRALAFAVALGDLAGEFDLETATGALSDFADFAIDAAVRTAIHERLPDADPNGFAVLALGKLGSRELNYSSDVDLILLFDPDVLPRRARDEPGEAAVRVARRMAELLQRRDEHGYVLRVDLRLRPSSEVTPAALPVDAAISYYESSALPWERAAFIRARACAGDIALGERFLSEIRPFVWRRALDFGAIEEIRSITGRIRDRYEEGQKLGPGFDLKRGQGGIREVEFFAQVQQLIHGGRDPALRSPATIPALQSLAAAGHLSFDTAAAMGSAYRRLRTVEHRLQMVEDQQTHRLPLDAEALDNVAALDGLKGSEALLGSLRPHVERVAAEFGELLPERSERLSETGATLRMELARLGFADAEAAARRVQDWRSGRARSLRSGPARSAFEAMLPLLLGEIAGGPDPNHALNRLSDLVERLSSGVNFFRLLEARPNLARIFALVLAHAPVLSDQLARRPELLDGLIDQSSLDPLPALDDLVAALRRRIAAEPFDAALDRARRFVNERRFALGVQLVSGERDPLAVAEQYADLAEAAIIILSERTSAEFAERHGRVEQGELLILGLGRLGGRRLTHASDLDLIFLYDAPAGARSAGERQLSATDYYNRLAPRIVAALSVGTAAGPLYDVDTRLRPQGSKGMLAVSLDGFLDYQAREAWTWEHMALCRARPVFGSVVGRERLEAAIQTLLTTPHDAAKVRSDAGRMRSEMARHKPPAGPLDIKLGPGGLVDLEFAVHTLQLTTGQALYPRVGAVLAALTAAGLLDETAEADGKLLTRLLVVLRLVAPEGEPAPQSRLLVATLCGHESWNGLLEALGAARQRVAERWARVKEG</sequence>
<feature type="domain" description="Glutamate-ammonia ligase adenylyltransferase repeated" evidence="7">
    <location>
        <begin position="502"/>
        <end position="733"/>
    </location>
</feature>
<feature type="domain" description="PII-uridylyltransferase/Glutamine-synthetase adenylyltransferase" evidence="8">
    <location>
        <begin position="776"/>
        <end position="826"/>
    </location>
</feature>
<evidence type="ECO:0000256" key="2">
    <source>
        <dbReference type="ARBA" id="ARBA00022695"/>
    </source>
</evidence>
<accession>A0A3S0ENU1</accession>
<dbReference type="GO" id="GO:0047388">
    <property type="term" value="F:[glutamine synthetase]-adenylyl-L-tyrosine phosphorylase activity"/>
    <property type="evidence" value="ECO:0007669"/>
    <property type="project" value="UniProtKB-EC"/>
</dbReference>
<name>A0A3S0ENU1_9SPHN</name>
<dbReference type="InterPro" id="IPR013546">
    <property type="entry name" value="PII_UdlTrfase/GS_AdlTrfase"/>
</dbReference>
<evidence type="ECO:0000256" key="3">
    <source>
        <dbReference type="ARBA" id="ARBA00022741"/>
    </source>
</evidence>
<dbReference type="NCBIfam" id="NF008292">
    <property type="entry name" value="PRK11072.1"/>
    <property type="match status" value="1"/>
</dbReference>
<evidence type="ECO:0000313" key="10">
    <source>
        <dbReference type="Proteomes" id="UP000274661"/>
    </source>
</evidence>
<dbReference type="GO" id="GO:0005524">
    <property type="term" value="F:ATP binding"/>
    <property type="evidence" value="ECO:0007669"/>
    <property type="project" value="UniProtKB-KW"/>
</dbReference>
<dbReference type="OrthoDB" id="9759366at2"/>
<feature type="domain" description="Glutamate-ammonia ligase adenylyltransferase repeated" evidence="7">
    <location>
        <begin position="13"/>
        <end position="234"/>
    </location>
</feature>
<dbReference type="PANTHER" id="PTHR30621:SF0">
    <property type="entry name" value="BIFUNCTIONAL GLUTAMINE SYNTHETASE ADENYLYLTRANSFERASE_ADENYLYL-REMOVING ENZYME"/>
    <property type="match status" value="1"/>
</dbReference>
<keyword evidence="6" id="KW-0511">Multifunctional enzyme</keyword>
<dbReference type="PANTHER" id="PTHR30621">
    <property type="entry name" value="GLUTAMINE SYNTHETASE ADENYLYLTRANSFERASE"/>
    <property type="match status" value="1"/>
</dbReference>
<reference evidence="9 10" key="1">
    <citation type="submission" date="2018-12" db="EMBL/GenBank/DDBJ databases">
        <title>Sphingomonas sp. HMF7854 Genome sequencing and assembly.</title>
        <authorList>
            <person name="Cha I."/>
            <person name="Kang H."/>
            <person name="Kim H."/>
            <person name="Kang J."/>
            <person name="Joh K."/>
        </authorList>
    </citation>
    <scope>NUCLEOTIDE SEQUENCE [LARGE SCALE GENOMIC DNA]</scope>
    <source>
        <strain evidence="9 10">HMF7854</strain>
    </source>
</reference>
<evidence type="ECO:0000256" key="4">
    <source>
        <dbReference type="ARBA" id="ARBA00022840"/>
    </source>
</evidence>
<dbReference type="Pfam" id="PF08335">
    <property type="entry name" value="GlnD_UR_UTase"/>
    <property type="match status" value="2"/>
</dbReference>
<gene>
    <name evidence="9" type="ORF">HMF7854_13860</name>
</gene>
<dbReference type="Gene3D" id="1.20.120.330">
    <property type="entry name" value="Nucleotidyltransferases domain 2"/>
    <property type="match status" value="2"/>
</dbReference>
<evidence type="ECO:0000256" key="1">
    <source>
        <dbReference type="ARBA" id="ARBA00022679"/>
    </source>
</evidence>
<dbReference type="NCBIfam" id="NF010706">
    <property type="entry name" value="PRK14108.1"/>
    <property type="match status" value="1"/>
</dbReference>
<comment type="caution">
    <text evidence="9">The sequence shown here is derived from an EMBL/GenBank/DDBJ whole genome shotgun (WGS) entry which is preliminary data.</text>
</comment>
<feature type="domain" description="PII-uridylyltransferase/Glutamine-synthetase adenylyltransferase" evidence="8">
    <location>
        <begin position="266"/>
        <end position="396"/>
    </location>
</feature>
<proteinExistence type="predicted"/>
<dbReference type="Gene3D" id="3.30.460.10">
    <property type="entry name" value="Beta Polymerase, domain 2"/>
    <property type="match status" value="2"/>
</dbReference>
<organism evidence="9 10">
    <name type="scientific">Sphingomonas ginkgonis</name>
    <dbReference type="NCBI Taxonomy" id="2315330"/>
    <lineage>
        <taxon>Bacteria</taxon>
        <taxon>Pseudomonadati</taxon>
        <taxon>Pseudomonadota</taxon>
        <taxon>Alphaproteobacteria</taxon>
        <taxon>Sphingomonadales</taxon>
        <taxon>Sphingomonadaceae</taxon>
        <taxon>Sphingomonas</taxon>
    </lineage>
</organism>
<evidence type="ECO:0000256" key="6">
    <source>
        <dbReference type="ARBA" id="ARBA00023268"/>
    </source>
</evidence>
<dbReference type="InterPro" id="IPR023057">
    <property type="entry name" value="GlnE"/>
</dbReference>
<dbReference type="Proteomes" id="UP000274661">
    <property type="component" value="Unassembled WGS sequence"/>
</dbReference>
<evidence type="ECO:0000259" key="8">
    <source>
        <dbReference type="Pfam" id="PF08335"/>
    </source>
</evidence>
<evidence type="ECO:0000313" key="9">
    <source>
        <dbReference type="EMBL" id="RST31800.1"/>
    </source>
</evidence>
<dbReference type="InterPro" id="IPR043519">
    <property type="entry name" value="NT_sf"/>
</dbReference>
<dbReference type="SUPFAM" id="SSF81593">
    <property type="entry name" value="Nucleotidyltransferase substrate binding subunit/domain"/>
    <property type="match status" value="2"/>
</dbReference>
<keyword evidence="3" id="KW-0547">Nucleotide-binding</keyword>
<dbReference type="EMBL" id="RWJF01000001">
    <property type="protein sequence ID" value="RST31800.1"/>
    <property type="molecule type" value="Genomic_DNA"/>
</dbReference>
<dbReference type="GO" id="GO:0008882">
    <property type="term" value="F:[glutamate-ammonia-ligase] adenylyltransferase activity"/>
    <property type="evidence" value="ECO:0007669"/>
    <property type="project" value="InterPro"/>
</dbReference>
<keyword evidence="2 9" id="KW-0548">Nucleotidyltransferase</keyword>
<keyword evidence="5" id="KW-0460">Magnesium</keyword>
<keyword evidence="10" id="KW-1185">Reference proteome</keyword>